<organism evidence="2 3">
    <name type="scientific">Pseudodesulfovibrio profundus</name>
    <dbReference type="NCBI Taxonomy" id="57320"/>
    <lineage>
        <taxon>Bacteria</taxon>
        <taxon>Pseudomonadati</taxon>
        <taxon>Thermodesulfobacteriota</taxon>
        <taxon>Desulfovibrionia</taxon>
        <taxon>Desulfovibrionales</taxon>
        <taxon>Desulfovibrionaceae</taxon>
    </lineage>
</organism>
<dbReference type="AlphaFoldDB" id="A0A2C8FDW0"/>
<sequence length="37" mass="4178">MKENEFASDMILAASGEFNRGHGQNGPETARKIERER</sequence>
<dbReference type="KEGG" id="pprf:DPRO_3771"/>
<evidence type="ECO:0000313" key="2">
    <source>
        <dbReference type="EMBL" id="SOB60688.1"/>
    </source>
</evidence>
<feature type="region of interest" description="Disordered" evidence="1">
    <location>
        <begin position="14"/>
        <end position="37"/>
    </location>
</feature>
<reference evidence="3" key="1">
    <citation type="submission" date="2017-09" db="EMBL/GenBank/DDBJ databases">
        <authorList>
            <person name="Regsiter A."/>
            <person name="William W."/>
        </authorList>
    </citation>
    <scope>NUCLEOTIDE SEQUENCE [LARGE SCALE GENOMIC DNA]</scope>
    <source>
        <strain evidence="3">500-1</strain>
    </source>
</reference>
<evidence type="ECO:0000313" key="3">
    <source>
        <dbReference type="Proteomes" id="UP000219215"/>
    </source>
</evidence>
<dbReference type="EMBL" id="LT907975">
    <property type="protein sequence ID" value="SOB60688.1"/>
    <property type="molecule type" value="Genomic_DNA"/>
</dbReference>
<proteinExistence type="predicted"/>
<evidence type="ECO:0000256" key="1">
    <source>
        <dbReference type="SAM" id="MobiDB-lite"/>
    </source>
</evidence>
<gene>
    <name evidence="2" type="ORF">DPRO_3771</name>
</gene>
<accession>A0A2C8FDW0</accession>
<protein>
    <submittedName>
        <fullName evidence="2">Uncharacterized protein</fullName>
    </submittedName>
</protein>
<keyword evidence="3" id="KW-1185">Reference proteome</keyword>
<dbReference type="Proteomes" id="UP000219215">
    <property type="component" value="Chromosome DPRO"/>
</dbReference>
<name>A0A2C8FDW0_9BACT</name>